<name>A0A1I3L8W4_9BACL</name>
<keyword evidence="1" id="KW-1133">Transmembrane helix</keyword>
<dbReference type="STRING" id="46223.SAMN05421852_10274"/>
<accession>A0A1I3L8W4</accession>
<evidence type="ECO:0000256" key="1">
    <source>
        <dbReference type="SAM" id="Phobius"/>
    </source>
</evidence>
<keyword evidence="1" id="KW-0812">Transmembrane</keyword>
<sequence length="42" mass="4568">MTKAKTKGLFGGFGFGLSWWVIVAIIVFLLIFFGLFWLGGGA</sequence>
<gene>
    <name evidence="2" type="ORF">SAMN05421852_10274</name>
</gene>
<evidence type="ECO:0000313" key="2">
    <source>
        <dbReference type="EMBL" id="SFI80835.1"/>
    </source>
</evidence>
<dbReference type="RefSeq" id="WP_281244526.1">
    <property type="nucleotide sequence ID" value="NZ_FORR01000002.1"/>
</dbReference>
<feature type="transmembrane region" description="Helical" evidence="1">
    <location>
        <begin position="12"/>
        <end position="38"/>
    </location>
</feature>
<organism evidence="2 3">
    <name type="scientific">Thermoflavimicrobium dichotomicum</name>
    <dbReference type="NCBI Taxonomy" id="46223"/>
    <lineage>
        <taxon>Bacteria</taxon>
        <taxon>Bacillati</taxon>
        <taxon>Bacillota</taxon>
        <taxon>Bacilli</taxon>
        <taxon>Bacillales</taxon>
        <taxon>Thermoactinomycetaceae</taxon>
        <taxon>Thermoflavimicrobium</taxon>
    </lineage>
</organism>
<proteinExistence type="predicted"/>
<protein>
    <submittedName>
        <fullName evidence="2">Uncharacterized protein</fullName>
    </submittedName>
</protein>
<keyword evidence="3" id="KW-1185">Reference proteome</keyword>
<evidence type="ECO:0000313" key="3">
    <source>
        <dbReference type="Proteomes" id="UP000199545"/>
    </source>
</evidence>
<dbReference type="EMBL" id="FORR01000002">
    <property type="protein sequence ID" value="SFI80835.1"/>
    <property type="molecule type" value="Genomic_DNA"/>
</dbReference>
<dbReference type="Proteomes" id="UP000199545">
    <property type="component" value="Unassembled WGS sequence"/>
</dbReference>
<reference evidence="2 3" key="1">
    <citation type="submission" date="2016-10" db="EMBL/GenBank/DDBJ databases">
        <authorList>
            <person name="de Groot N.N."/>
        </authorList>
    </citation>
    <scope>NUCLEOTIDE SEQUENCE [LARGE SCALE GENOMIC DNA]</scope>
    <source>
        <strain evidence="2 3">DSM 44778</strain>
    </source>
</reference>
<dbReference type="AlphaFoldDB" id="A0A1I3L8W4"/>
<keyword evidence="1" id="KW-0472">Membrane</keyword>